<comment type="similarity">
    <text evidence="2">Belongs to the glycosyltransferase 41 family. O-GlcNAc transferase subfamily.</text>
</comment>
<dbReference type="AlphaFoldDB" id="A0A178MNM6"/>
<dbReference type="PANTHER" id="PTHR44998">
    <property type="match status" value="1"/>
</dbReference>
<dbReference type="GO" id="GO:0097363">
    <property type="term" value="F:protein O-acetylglucosaminyltransferase activity"/>
    <property type="evidence" value="ECO:0007669"/>
    <property type="project" value="UniProtKB-EC"/>
</dbReference>
<dbReference type="UniPathway" id="UPA00378"/>
<dbReference type="InterPro" id="IPR019734">
    <property type="entry name" value="TPR_rpt"/>
</dbReference>
<evidence type="ECO:0000256" key="4">
    <source>
        <dbReference type="ARBA" id="ARBA00022676"/>
    </source>
</evidence>
<evidence type="ECO:0000256" key="1">
    <source>
        <dbReference type="ARBA" id="ARBA00004922"/>
    </source>
</evidence>
<dbReference type="STRING" id="1285242.A6A04_02540"/>
<dbReference type="Gene3D" id="1.25.40.10">
    <property type="entry name" value="Tetratricopeptide repeat domain"/>
    <property type="match status" value="3"/>
</dbReference>
<name>A0A178MNM6_9PROT</name>
<dbReference type="Pfam" id="PF00515">
    <property type="entry name" value="TPR_1"/>
    <property type="match status" value="1"/>
</dbReference>
<keyword evidence="4" id="KW-0328">Glycosyltransferase</keyword>
<dbReference type="Gene3D" id="3.40.50.2000">
    <property type="entry name" value="Glycogen Phosphorylase B"/>
    <property type="match status" value="1"/>
</dbReference>
<reference evidence="10 11" key="1">
    <citation type="submission" date="2016-04" db="EMBL/GenBank/DDBJ databases">
        <title>Draft genome sequence of freshwater magnetotactic bacteria Magnetospirillum marisnigri SP-1 and Magnetospirillum moscoviense BB-1.</title>
        <authorList>
            <person name="Koziaeva V."/>
            <person name="Dziuba M.V."/>
            <person name="Ivanov T.M."/>
            <person name="Kuznetsov B."/>
            <person name="Grouzdev D.S."/>
        </authorList>
    </citation>
    <scope>NUCLEOTIDE SEQUENCE [LARGE SCALE GENOMIC DNA]</scope>
    <source>
        <strain evidence="10 11">SP-1</strain>
    </source>
</reference>
<keyword evidence="11" id="KW-1185">Reference proteome</keyword>
<dbReference type="SUPFAM" id="SSF48452">
    <property type="entry name" value="TPR-like"/>
    <property type="match status" value="1"/>
</dbReference>
<dbReference type="PROSITE" id="PS50005">
    <property type="entry name" value="TPR"/>
    <property type="match status" value="5"/>
</dbReference>
<dbReference type="InterPro" id="IPR011990">
    <property type="entry name" value="TPR-like_helical_dom_sf"/>
</dbReference>
<dbReference type="RefSeq" id="WP_068492721.1">
    <property type="nucleotide sequence ID" value="NZ_LWQT01000055.1"/>
</dbReference>
<gene>
    <name evidence="10" type="ORF">A6A04_02540</name>
</gene>
<dbReference type="SMART" id="SM00028">
    <property type="entry name" value="TPR"/>
    <property type="match status" value="6"/>
</dbReference>
<dbReference type="EMBL" id="LWQT01000055">
    <property type="protein sequence ID" value="OAN50296.1"/>
    <property type="molecule type" value="Genomic_DNA"/>
</dbReference>
<evidence type="ECO:0000313" key="11">
    <source>
        <dbReference type="Proteomes" id="UP000078428"/>
    </source>
</evidence>
<protein>
    <recommendedName>
        <fullName evidence="3">protein O-GlcNAc transferase</fullName>
        <ecNumber evidence="3">2.4.1.255</ecNumber>
    </recommendedName>
</protein>
<keyword evidence="7 8" id="KW-0802">TPR repeat</keyword>
<evidence type="ECO:0000256" key="8">
    <source>
        <dbReference type="PROSITE-ProRule" id="PRU00339"/>
    </source>
</evidence>
<feature type="domain" description="O-GlcNAc transferase C-terminal" evidence="9">
    <location>
        <begin position="483"/>
        <end position="665"/>
    </location>
</feature>
<feature type="repeat" description="TPR" evidence="8">
    <location>
        <begin position="172"/>
        <end position="205"/>
    </location>
</feature>
<dbReference type="OrthoDB" id="146908at2"/>
<evidence type="ECO:0000256" key="7">
    <source>
        <dbReference type="ARBA" id="ARBA00022803"/>
    </source>
</evidence>
<feature type="domain" description="O-GlcNAc transferase C-terminal" evidence="9">
    <location>
        <begin position="317"/>
        <end position="473"/>
    </location>
</feature>
<organism evidence="10 11">
    <name type="scientific">Paramagnetospirillum marisnigri</name>
    <dbReference type="NCBI Taxonomy" id="1285242"/>
    <lineage>
        <taxon>Bacteria</taxon>
        <taxon>Pseudomonadati</taxon>
        <taxon>Pseudomonadota</taxon>
        <taxon>Alphaproteobacteria</taxon>
        <taxon>Rhodospirillales</taxon>
        <taxon>Magnetospirillaceae</taxon>
        <taxon>Paramagnetospirillum</taxon>
    </lineage>
</organism>
<proteinExistence type="inferred from homology"/>
<dbReference type="PROSITE" id="PS50293">
    <property type="entry name" value="TPR_REGION"/>
    <property type="match status" value="3"/>
</dbReference>
<keyword evidence="6" id="KW-0677">Repeat</keyword>
<feature type="repeat" description="TPR" evidence="8">
    <location>
        <begin position="70"/>
        <end position="103"/>
    </location>
</feature>
<comment type="caution">
    <text evidence="10">The sequence shown here is derived from an EMBL/GenBank/DDBJ whole genome shotgun (WGS) entry which is preliminary data.</text>
</comment>
<dbReference type="SUPFAM" id="SSF53756">
    <property type="entry name" value="UDP-Glycosyltransferase/glycogen phosphorylase"/>
    <property type="match status" value="1"/>
</dbReference>
<dbReference type="Pfam" id="PF13844">
    <property type="entry name" value="Glyco_transf_41"/>
    <property type="match status" value="2"/>
</dbReference>
<evidence type="ECO:0000259" key="9">
    <source>
        <dbReference type="Pfam" id="PF13844"/>
    </source>
</evidence>
<evidence type="ECO:0000256" key="3">
    <source>
        <dbReference type="ARBA" id="ARBA00011970"/>
    </source>
</evidence>
<dbReference type="EC" id="2.4.1.255" evidence="3"/>
<evidence type="ECO:0000256" key="6">
    <source>
        <dbReference type="ARBA" id="ARBA00022737"/>
    </source>
</evidence>
<dbReference type="Pfam" id="PF13432">
    <property type="entry name" value="TPR_16"/>
    <property type="match status" value="2"/>
</dbReference>
<accession>A0A178MNM6</accession>
<feature type="repeat" description="TPR" evidence="8">
    <location>
        <begin position="206"/>
        <end position="239"/>
    </location>
</feature>
<evidence type="ECO:0000256" key="2">
    <source>
        <dbReference type="ARBA" id="ARBA00005386"/>
    </source>
</evidence>
<evidence type="ECO:0000256" key="5">
    <source>
        <dbReference type="ARBA" id="ARBA00022679"/>
    </source>
</evidence>
<feature type="repeat" description="TPR" evidence="8">
    <location>
        <begin position="138"/>
        <end position="171"/>
    </location>
</feature>
<evidence type="ECO:0000313" key="10">
    <source>
        <dbReference type="EMBL" id="OAN50296.1"/>
    </source>
</evidence>
<dbReference type="Pfam" id="PF13414">
    <property type="entry name" value="TPR_11"/>
    <property type="match status" value="1"/>
</dbReference>
<dbReference type="Proteomes" id="UP000078428">
    <property type="component" value="Unassembled WGS sequence"/>
</dbReference>
<comment type="pathway">
    <text evidence="1">Protein modification; protein glycosylation.</text>
</comment>
<sequence length="678" mass="73820">MPLPAIDEVLALHRAGRLDEAERLYLALLDTEPGHAMAWHLAGVVAYQTGRKPLAAERMGRAVELRPDFPEAHNNLGNALKDLGQPERALSHYDRALALKPDFPEPRFNRGSVLHELGRLDEAVASYQAAIALRPDYVDALSNLGLALRELDRMDEALAVLRRAVVLRPDHAEALSNLGLILLKRERIAEAIETLRRAVAANPRHARAHANLGLALEEAGEIEQAASAHLTALSLDPGFEDPLPHLVHLRRKLCLWDRFESDDIRLVELARAGNLRIPPFILLHSPTATQADHQTAARRWAAGIKPPSGLSLPARPRSDGPVHLAYLSGDLRAHPVGYLMGELLERHERSRFRVSAYSFGPDDGSPSRQRLAAAVDAFVDIRGLDDAEAAARIHADAVDILVDLTGYTTGARTAILAARPAPVQVNWLGYAGTMGAGFMDHLLADAAIAPLAEQPWFDERIWHLPHSYLPFDTRRSVAARRAGRAECGLPESGLVFCAFHNAFKITPAVFDVWMRLLAAVPGSVLWLLAGVPAAIANLRREAGARGVDPDRLVFAPRVGVEDYLALHRLADLYLDVLPYNAHGSAADALWMGLPVLSCAGATFPGRVAGRLLEGLGLPELVTSSLAAYEAKALELARDPAKLADLRQRLARARESSPIFDMAGFARGLEVAYEGMIEP</sequence>
<dbReference type="InterPro" id="IPR029489">
    <property type="entry name" value="OGT/SEC/SPY_C"/>
</dbReference>
<feature type="repeat" description="TPR" evidence="8">
    <location>
        <begin position="104"/>
        <end position="137"/>
    </location>
</feature>
<dbReference type="Gene3D" id="3.40.50.11380">
    <property type="match status" value="1"/>
</dbReference>
<dbReference type="PANTHER" id="PTHR44998:SF1">
    <property type="entry name" value="UDP-N-ACETYLGLUCOSAMINE--PEPTIDE N-ACETYLGLUCOSAMINYLTRANSFERASE 110 KDA SUBUNIT"/>
    <property type="match status" value="1"/>
</dbReference>
<keyword evidence="5" id="KW-0808">Transferase</keyword>